<dbReference type="PANTHER" id="PTHR37421">
    <property type="entry name" value="UPF0260 PROTEIN YCGN"/>
    <property type="match status" value="1"/>
</dbReference>
<reference evidence="2" key="1">
    <citation type="submission" date="2017-02" db="EMBL/GenBank/DDBJ databases">
        <title>Genome of Microbulbifer agarilyticus GP101.</title>
        <authorList>
            <person name="Jung J."/>
            <person name="Bae S.S."/>
            <person name="Baek K."/>
        </authorList>
    </citation>
    <scope>NUCLEOTIDE SEQUENCE [LARGE SCALE GENOMIC DNA]</scope>
    <source>
        <strain evidence="2">GP101</strain>
    </source>
</reference>
<dbReference type="Proteomes" id="UP000188219">
    <property type="component" value="Chromosome"/>
</dbReference>
<keyword evidence="3" id="KW-1185">Reference proteome</keyword>
<organism evidence="2 3">
    <name type="scientific">Microbulbifer agarilyticus</name>
    <dbReference type="NCBI Taxonomy" id="260552"/>
    <lineage>
        <taxon>Bacteria</taxon>
        <taxon>Pseudomonadati</taxon>
        <taxon>Pseudomonadota</taxon>
        <taxon>Gammaproteobacteria</taxon>
        <taxon>Cellvibrionales</taxon>
        <taxon>Microbulbiferaceae</taxon>
        <taxon>Microbulbifer</taxon>
    </lineage>
</organism>
<dbReference type="OrthoDB" id="9786855at2"/>
<dbReference type="KEGG" id="maga:Mag101_04115"/>
<evidence type="ECO:0000313" key="3">
    <source>
        <dbReference type="Proteomes" id="UP000188219"/>
    </source>
</evidence>
<dbReference type="HAMAP" id="MF_00676">
    <property type="entry name" value="UPF0260"/>
    <property type="match status" value="1"/>
</dbReference>
<dbReference type="AlphaFoldDB" id="A0A1Q2M3W5"/>
<dbReference type="EMBL" id="CP019650">
    <property type="protein sequence ID" value="AQQ66912.1"/>
    <property type="molecule type" value="Genomic_DNA"/>
</dbReference>
<dbReference type="InterPro" id="IPR008228">
    <property type="entry name" value="UCP006173"/>
</dbReference>
<comment type="similarity">
    <text evidence="1">Belongs to the UPF0260 family.</text>
</comment>
<proteinExistence type="inferred from homology"/>
<name>A0A1Q2M3W5_9GAMM</name>
<dbReference type="PIRSF" id="PIRSF006173">
    <property type="entry name" value="UCP006173"/>
    <property type="match status" value="1"/>
</dbReference>
<dbReference type="RefSeq" id="WP_077401175.1">
    <property type="nucleotide sequence ID" value="NZ_CP019650.1"/>
</dbReference>
<sequence length="150" mass="16929">MVSQRPFWQRKSLAEMTDSEWESLCDGCGRCCLHRLQDEETGEVATTCVSCKLLDSHSCRCTDYPNRMQQVPGCTQLTPQRAVEFTWLPATCAYRILAAGGDLPEWHPLVSGDPESVHRAGISVRDKVISETDVDVEDYEEFIVTWVGEE</sequence>
<dbReference type="PANTHER" id="PTHR37421:SF1">
    <property type="entry name" value="UPF0260 PROTEIN YCGN"/>
    <property type="match status" value="1"/>
</dbReference>
<evidence type="ECO:0000256" key="1">
    <source>
        <dbReference type="HAMAP-Rule" id="MF_00676"/>
    </source>
</evidence>
<dbReference type="STRING" id="260552.Mag101_04115"/>
<protein>
    <recommendedName>
        <fullName evidence="1">UPF0260 protein Mag101_04115</fullName>
    </recommendedName>
</protein>
<gene>
    <name evidence="2" type="ORF">Mag101_04115</name>
</gene>
<dbReference type="NCBIfam" id="NF003507">
    <property type="entry name" value="PRK05170.2-5"/>
    <property type="match status" value="1"/>
</dbReference>
<dbReference type="InterPro" id="IPR005358">
    <property type="entry name" value="Puta_zinc/iron-chelating_dom"/>
</dbReference>
<dbReference type="NCBIfam" id="NF003501">
    <property type="entry name" value="PRK05170.1-5"/>
    <property type="match status" value="1"/>
</dbReference>
<accession>A0A1Q2M3W5</accession>
<dbReference type="Pfam" id="PF03692">
    <property type="entry name" value="CxxCxxCC"/>
    <property type="match status" value="1"/>
</dbReference>
<dbReference type="eggNOG" id="COG2983">
    <property type="taxonomic scope" value="Bacteria"/>
</dbReference>
<evidence type="ECO:0000313" key="2">
    <source>
        <dbReference type="EMBL" id="AQQ66912.1"/>
    </source>
</evidence>